<keyword evidence="5 8" id="KW-0812">Transmembrane</keyword>
<proteinExistence type="predicted"/>
<keyword evidence="3 10" id="KW-0328">Glycosyltransferase</keyword>
<dbReference type="GO" id="GO:0010041">
    <property type="term" value="P:response to iron(III) ion"/>
    <property type="evidence" value="ECO:0007669"/>
    <property type="project" value="TreeGrafter"/>
</dbReference>
<protein>
    <submittedName>
        <fullName evidence="10">Mannosyltransferase</fullName>
        <ecNumber evidence="10">2.4.1.-</ecNumber>
    </submittedName>
</protein>
<dbReference type="RefSeq" id="WP_179607177.1">
    <property type="nucleotide sequence ID" value="NZ_BAABEH010000001.1"/>
</dbReference>
<evidence type="ECO:0000256" key="7">
    <source>
        <dbReference type="ARBA" id="ARBA00023136"/>
    </source>
</evidence>
<evidence type="ECO:0000313" key="11">
    <source>
        <dbReference type="Proteomes" id="UP000578352"/>
    </source>
</evidence>
<keyword evidence="6 8" id="KW-1133">Transmembrane helix</keyword>
<dbReference type="Proteomes" id="UP000578352">
    <property type="component" value="Unassembled WGS sequence"/>
</dbReference>
<dbReference type="EC" id="2.4.1.-" evidence="10"/>
<feature type="transmembrane region" description="Helical" evidence="8">
    <location>
        <begin position="171"/>
        <end position="198"/>
    </location>
</feature>
<evidence type="ECO:0000256" key="3">
    <source>
        <dbReference type="ARBA" id="ARBA00022676"/>
    </source>
</evidence>
<sequence>MLRPAPIRRAAPLTRPAALAALFGVLATVLSAIGSGIPSLWGDEATSIMSAQRPLPTLFAMLGRLDAVHGAYYLGLHFWGELFGFSPVSVRLPSAIAVGLATAAVVLLAARLRDVRTAVVAGLVCAILPRVAYMGEEARSFAFSAAIVAWLTVLLIAALDRDRPRAAWFAGYGALLAVGTYVFLYTALFAIVHGVIVAVSRAPRRTIRGWLIAVGAAILATAPLLIVAIGQHHQIAYLGAVQQLAPQTLFSGLWFGDSWPLAIAAWALIGVAVVTEARRRALVARAAGGGLFFGSGTRLPSLVPLALLWLVLPPAILIAVQSVVPDFTARYVSFCAPAAALLIACGVDDLMRWRRWAGVVAGVLVLALCVPVYVAERTPYAKNQSDWAEVSAAIGANAHAGDGVVFDESTKPSKLPRLAEHTYPAGFAGTKDIALDLPFAQTTSWRDSVYTVRQAAALGRFDGVGRVWLIEYAASPGSVDDYGVADLAALGFHETSTRIATHRELISLYERTP</sequence>
<feature type="transmembrane region" description="Helical" evidence="8">
    <location>
        <begin position="88"/>
        <end position="109"/>
    </location>
</feature>
<keyword evidence="4 10" id="KW-0808">Transferase</keyword>
<feature type="transmembrane region" description="Helical" evidence="8">
    <location>
        <begin position="210"/>
        <end position="229"/>
    </location>
</feature>
<dbReference type="InterPro" id="IPR050297">
    <property type="entry name" value="LipidA_mod_glycosyltrf_83"/>
</dbReference>
<dbReference type="GO" id="GO:0016763">
    <property type="term" value="F:pentosyltransferase activity"/>
    <property type="evidence" value="ECO:0007669"/>
    <property type="project" value="TreeGrafter"/>
</dbReference>
<dbReference type="AlphaFoldDB" id="A0A853CZR8"/>
<feature type="transmembrane region" description="Helical" evidence="8">
    <location>
        <begin position="258"/>
        <end position="275"/>
    </location>
</feature>
<dbReference type="EMBL" id="JACCFL010000001">
    <property type="protein sequence ID" value="NYJ24801.1"/>
    <property type="molecule type" value="Genomic_DNA"/>
</dbReference>
<comment type="caution">
    <text evidence="10">The sequence shown here is derived from an EMBL/GenBank/DDBJ whole genome shotgun (WGS) entry which is preliminary data.</text>
</comment>
<reference evidence="10 11" key="1">
    <citation type="submission" date="2020-07" db="EMBL/GenBank/DDBJ databases">
        <title>Sequencing the genomes of 1000 actinobacteria strains.</title>
        <authorList>
            <person name="Klenk H.-P."/>
        </authorList>
    </citation>
    <scope>NUCLEOTIDE SEQUENCE [LARGE SCALE GENOMIC DNA]</scope>
    <source>
        <strain evidence="10 11">DSM 15165</strain>
    </source>
</reference>
<dbReference type="GO" id="GO:0009103">
    <property type="term" value="P:lipopolysaccharide biosynthetic process"/>
    <property type="evidence" value="ECO:0007669"/>
    <property type="project" value="UniProtKB-ARBA"/>
</dbReference>
<evidence type="ECO:0000256" key="5">
    <source>
        <dbReference type="ARBA" id="ARBA00022692"/>
    </source>
</evidence>
<evidence type="ECO:0000259" key="9">
    <source>
        <dbReference type="Pfam" id="PF13231"/>
    </source>
</evidence>
<feature type="transmembrane region" description="Helical" evidence="8">
    <location>
        <begin position="140"/>
        <end position="159"/>
    </location>
</feature>
<comment type="subcellular location">
    <subcellularLocation>
        <location evidence="1">Cell membrane</location>
        <topology evidence="1">Multi-pass membrane protein</topology>
    </subcellularLocation>
</comment>
<organism evidence="10 11">
    <name type="scientific">Leifsonia shinshuensis</name>
    <dbReference type="NCBI Taxonomy" id="150026"/>
    <lineage>
        <taxon>Bacteria</taxon>
        <taxon>Bacillati</taxon>
        <taxon>Actinomycetota</taxon>
        <taxon>Actinomycetes</taxon>
        <taxon>Micrococcales</taxon>
        <taxon>Microbacteriaceae</taxon>
        <taxon>Leifsonia</taxon>
    </lineage>
</organism>
<evidence type="ECO:0000256" key="4">
    <source>
        <dbReference type="ARBA" id="ARBA00022679"/>
    </source>
</evidence>
<evidence type="ECO:0000313" key="10">
    <source>
        <dbReference type="EMBL" id="NYJ24801.1"/>
    </source>
</evidence>
<evidence type="ECO:0000256" key="1">
    <source>
        <dbReference type="ARBA" id="ARBA00004651"/>
    </source>
</evidence>
<evidence type="ECO:0000256" key="8">
    <source>
        <dbReference type="SAM" id="Phobius"/>
    </source>
</evidence>
<feature type="transmembrane region" description="Helical" evidence="8">
    <location>
        <begin position="356"/>
        <end position="375"/>
    </location>
</feature>
<name>A0A853CZR8_9MICO</name>
<feature type="transmembrane region" description="Helical" evidence="8">
    <location>
        <begin position="302"/>
        <end position="323"/>
    </location>
</feature>
<feature type="domain" description="Glycosyltransferase RgtA/B/C/D-like" evidence="9">
    <location>
        <begin position="80"/>
        <end position="224"/>
    </location>
</feature>
<dbReference type="Pfam" id="PF13231">
    <property type="entry name" value="PMT_2"/>
    <property type="match status" value="1"/>
</dbReference>
<dbReference type="GO" id="GO:0005886">
    <property type="term" value="C:plasma membrane"/>
    <property type="evidence" value="ECO:0007669"/>
    <property type="project" value="UniProtKB-SubCell"/>
</dbReference>
<dbReference type="PANTHER" id="PTHR33908:SF3">
    <property type="entry name" value="UNDECAPRENYL PHOSPHATE-ALPHA-4-AMINO-4-DEOXY-L-ARABINOSE ARABINOSYL TRANSFERASE"/>
    <property type="match status" value="1"/>
</dbReference>
<dbReference type="InterPro" id="IPR038731">
    <property type="entry name" value="RgtA/B/C-like"/>
</dbReference>
<keyword evidence="2" id="KW-1003">Cell membrane</keyword>
<dbReference type="PANTHER" id="PTHR33908">
    <property type="entry name" value="MANNOSYLTRANSFERASE YKCB-RELATED"/>
    <property type="match status" value="1"/>
</dbReference>
<evidence type="ECO:0000256" key="2">
    <source>
        <dbReference type="ARBA" id="ARBA00022475"/>
    </source>
</evidence>
<keyword evidence="7 8" id="KW-0472">Membrane</keyword>
<accession>A0A853CZR8</accession>
<gene>
    <name evidence="10" type="ORF">HNR13_003088</name>
</gene>
<evidence type="ECO:0000256" key="6">
    <source>
        <dbReference type="ARBA" id="ARBA00022989"/>
    </source>
</evidence>